<dbReference type="InterPro" id="IPR000515">
    <property type="entry name" value="MetI-like"/>
</dbReference>
<feature type="domain" description="ABC transmembrane type-1" evidence="9">
    <location>
        <begin position="475"/>
        <end position="666"/>
    </location>
</feature>
<dbReference type="SUPFAM" id="SSF161098">
    <property type="entry name" value="MetI-like"/>
    <property type="match status" value="2"/>
</dbReference>
<feature type="transmembrane region" description="Helical" evidence="7">
    <location>
        <begin position="354"/>
        <end position="372"/>
    </location>
</feature>
<organism evidence="10">
    <name type="scientific">Micromonospora carbonacea</name>
    <dbReference type="NCBI Taxonomy" id="47853"/>
    <lineage>
        <taxon>Bacteria</taxon>
        <taxon>Bacillati</taxon>
        <taxon>Actinomycetota</taxon>
        <taxon>Actinomycetes</taxon>
        <taxon>Micromonosporales</taxon>
        <taxon>Micromonosporaceae</taxon>
        <taxon>Micromonospora</taxon>
    </lineage>
</organism>
<keyword evidence="3" id="KW-1003">Cell membrane</keyword>
<dbReference type="EMBL" id="CP058905">
    <property type="protein sequence ID" value="QLJ98446.1"/>
    <property type="molecule type" value="Genomic_DNA"/>
</dbReference>
<evidence type="ECO:0000256" key="5">
    <source>
        <dbReference type="ARBA" id="ARBA00022989"/>
    </source>
</evidence>
<proteinExistence type="inferred from homology"/>
<accession>A0A7D6C5W0</accession>
<evidence type="ECO:0000256" key="1">
    <source>
        <dbReference type="ARBA" id="ARBA00004651"/>
    </source>
</evidence>
<dbReference type="PANTHER" id="PTHR32243">
    <property type="entry name" value="MALTOSE TRANSPORT SYSTEM PERMEASE-RELATED"/>
    <property type="match status" value="1"/>
</dbReference>
<feature type="transmembrane region" description="Helical" evidence="7">
    <location>
        <begin position="378"/>
        <end position="402"/>
    </location>
</feature>
<dbReference type="Pfam" id="PF00528">
    <property type="entry name" value="BPD_transp_1"/>
    <property type="match status" value="2"/>
</dbReference>
<evidence type="ECO:0000256" key="8">
    <source>
        <dbReference type="SAM" id="MobiDB-lite"/>
    </source>
</evidence>
<feature type="compositionally biased region" description="Low complexity" evidence="8">
    <location>
        <begin position="1"/>
        <end position="22"/>
    </location>
</feature>
<feature type="transmembrane region" description="Helical" evidence="7">
    <location>
        <begin position="97"/>
        <end position="119"/>
    </location>
</feature>
<dbReference type="InterPro" id="IPR035906">
    <property type="entry name" value="MetI-like_sf"/>
</dbReference>
<evidence type="ECO:0000256" key="6">
    <source>
        <dbReference type="ARBA" id="ARBA00023136"/>
    </source>
</evidence>
<feature type="transmembrane region" description="Helical" evidence="7">
    <location>
        <begin position="36"/>
        <end position="58"/>
    </location>
</feature>
<feature type="transmembrane region" description="Helical" evidence="7">
    <location>
        <begin position="543"/>
        <end position="563"/>
    </location>
</feature>
<dbReference type="PANTHER" id="PTHR32243:SF18">
    <property type="entry name" value="INNER MEMBRANE ABC TRANSPORTER PERMEASE PROTEIN YCJP"/>
    <property type="match status" value="1"/>
</dbReference>
<keyword evidence="2 7" id="KW-0813">Transport</keyword>
<dbReference type="InterPro" id="IPR050901">
    <property type="entry name" value="BP-dep_ABC_trans_perm"/>
</dbReference>
<dbReference type="GO" id="GO:0055085">
    <property type="term" value="P:transmembrane transport"/>
    <property type="evidence" value="ECO:0007669"/>
    <property type="project" value="InterPro"/>
</dbReference>
<feature type="transmembrane region" description="Helical" evidence="7">
    <location>
        <begin position="296"/>
        <end position="321"/>
    </location>
</feature>
<feature type="transmembrane region" description="Helical" evidence="7">
    <location>
        <begin position="511"/>
        <end position="531"/>
    </location>
</feature>
<feature type="region of interest" description="Disordered" evidence="8">
    <location>
        <begin position="1"/>
        <end position="24"/>
    </location>
</feature>
<gene>
    <name evidence="10" type="ORF">HZU44_27850</name>
</gene>
<dbReference type="CDD" id="cd06261">
    <property type="entry name" value="TM_PBP2"/>
    <property type="match status" value="2"/>
</dbReference>
<keyword evidence="6 7" id="KW-0472">Membrane</keyword>
<evidence type="ECO:0000256" key="4">
    <source>
        <dbReference type="ARBA" id="ARBA00022692"/>
    </source>
</evidence>
<dbReference type="PROSITE" id="PS50928">
    <property type="entry name" value="ABC_TM1"/>
    <property type="match status" value="2"/>
</dbReference>
<keyword evidence="4 7" id="KW-0812">Transmembrane</keyword>
<evidence type="ECO:0000256" key="3">
    <source>
        <dbReference type="ARBA" id="ARBA00022475"/>
    </source>
</evidence>
<feature type="domain" description="ABC transmembrane type-1" evidence="9">
    <location>
        <begin position="93"/>
        <end position="317"/>
    </location>
</feature>
<feature type="transmembrane region" description="Helical" evidence="7">
    <location>
        <begin position="126"/>
        <end position="147"/>
    </location>
</feature>
<protein>
    <submittedName>
        <fullName evidence="10">ABC transporter permease subunit</fullName>
    </submittedName>
</protein>
<sequence>MTSTRPAPAPAARASSPPGAGSLTATQRRLGRDWRLAALFLAPMAVLVGGLVLVPIAWSVVTSTTERHGQHSVFVGLANYTALAGDEQFHAGVVNSFVFTAYAEVFKVVLGLSAALLLHHRRRGRAVLAGLLLLPWVVPTVVTAFSWRSLLDPIFGSVNMLLTDSGIGPLLARAHLVESWPAGWLSEASLAMPSVILVNVWKGVPFFTVAFLAGLKAIPTDLYEAATVDGATPWQRFAHVTLPGLRHVITVTVTLSSIWTFNNFDLIWLLTQGGPGNATAPYVLVAYSKAILQLQYGAGAAVTLVMLPAIGGLVFVLVRLLRRDAGTEPPRRARTGRTARTVRTARKARKARKALPWAAAAAVAGLLAWASPHIAWKAAVVLGVLLLVAAAVGRVVSALGAWGRRRASSLVSGLASAVALAGLLVFVLAPLYWIAVTAFKSEGQIVMRDHDLWPTPWTLQQFADLFATKPFGRWYLNTVLVSVASTAVALVCAALAGYALARLRFRGAQSFTVTVLITYVMPGALLFIPLYQLLIGVRLTDSLWSLVVTYPTFTLPFATWLLAGYFASIPVELEEAALVDGCTRLQAFRRVVLPLAKPGLLAVALFTLTNAWNEFLFAFVFITKDEYKTLPVGMQSMITGDVVPQGQLAAASLLVSIPVVVMYAFGQRFLTEGITAGAVKG</sequence>
<dbReference type="AlphaFoldDB" id="A0A7D6C5W0"/>
<dbReference type="GO" id="GO:0005886">
    <property type="term" value="C:plasma membrane"/>
    <property type="evidence" value="ECO:0007669"/>
    <property type="project" value="UniProtKB-SubCell"/>
</dbReference>
<feature type="transmembrane region" description="Helical" evidence="7">
    <location>
        <begin position="414"/>
        <end position="435"/>
    </location>
</feature>
<evidence type="ECO:0000256" key="7">
    <source>
        <dbReference type="RuleBase" id="RU363032"/>
    </source>
</evidence>
<evidence type="ECO:0000259" key="9">
    <source>
        <dbReference type="PROSITE" id="PS50928"/>
    </source>
</evidence>
<keyword evidence="5 7" id="KW-1133">Transmembrane helix</keyword>
<reference evidence="10" key="1">
    <citation type="submission" date="2020-08" db="EMBL/GenBank/DDBJ databases">
        <title>A bifunctional nitrone conjugated secondary metabolite targeting the ribosome.</title>
        <authorList>
            <person name="Limbrick E.M."/>
            <person name="Graf M."/>
            <person name="Derewacz D.K."/>
            <person name="Nguyen F."/>
            <person name="Spraggins J.M."/>
            <person name="Wieland M."/>
            <person name="Ynigez-Gutierrez A.E."/>
            <person name="Reisman B.J."/>
            <person name="Zinshteyn B."/>
            <person name="McCulloch K."/>
            <person name="Iverson T.M."/>
            <person name="Green R."/>
            <person name="Wilson D.N."/>
            <person name="Bachmann B.O."/>
        </authorList>
    </citation>
    <scope>NUCLEOTIDE SEQUENCE</scope>
    <source>
        <strain evidence="10">Africana</strain>
    </source>
</reference>
<comment type="similarity">
    <text evidence="7">Belongs to the binding-protein-dependent transport system permease family.</text>
</comment>
<feature type="transmembrane region" description="Helical" evidence="7">
    <location>
        <begin position="599"/>
        <end position="622"/>
    </location>
</feature>
<dbReference type="Gene3D" id="1.10.3720.10">
    <property type="entry name" value="MetI-like"/>
    <property type="match status" value="2"/>
</dbReference>
<comment type="subcellular location">
    <subcellularLocation>
        <location evidence="1 7">Cell membrane</location>
        <topology evidence="1 7">Multi-pass membrane protein</topology>
    </subcellularLocation>
</comment>
<evidence type="ECO:0000256" key="2">
    <source>
        <dbReference type="ARBA" id="ARBA00022448"/>
    </source>
</evidence>
<feature type="transmembrane region" description="Helical" evidence="7">
    <location>
        <begin position="474"/>
        <end position="499"/>
    </location>
</feature>
<evidence type="ECO:0000313" key="10">
    <source>
        <dbReference type="EMBL" id="QLJ98446.1"/>
    </source>
</evidence>
<feature type="transmembrane region" description="Helical" evidence="7">
    <location>
        <begin position="642"/>
        <end position="665"/>
    </location>
</feature>
<name>A0A7D6C5W0_9ACTN</name>